<dbReference type="RefSeq" id="WP_392879387.1">
    <property type="nucleotide sequence ID" value="NZ_JBICZW010000002.1"/>
</dbReference>
<evidence type="ECO:0000256" key="1">
    <source>
        <dbReference type="SAM" id="Phobius"/>
    </source>
</evidence>
<reference evidence="2 3" key="1">
    <citation type="submission" date="2024-10" db="EMBL/GenBank/DDBJ databases">
        <title>The Natural Products Discovery Center: Release of the First 8490 Sequenced Strains for Exploring Actinobacteria Biosynthetic Diversity.</title>
        <authorList>
            <person name="Kalkreuter E."/>
            <person name="Kautsar S.A."/>
            <person name="Yang D."/>
            <person name="Bader C.D."/>
            <person name="Teijaro C.N."/>
            <person name="Fluegel L."/>
            <person name="Davis C.M."/>
            <person name="Simpson J.R."/>
            <person name="Lauterbach L."/>
            <person name="Steele A.D."/>
            <person name="Gui C."/>
            <person name="Meng S."/>
            <person name="Li G."/>
            <person name="Viehrig K."/>
            <person name="Ye F."/>
            <person name="Su P."/>
            <person name="Kiefer A.F."/>
            <person name="Nichols A."/>
            <person name="Cepeda A.J."/>
            <person name="Yan W."/>
            <person name="Fan B."/>
            <person name="Jiang Y."/>
            <person name="Adhikari A."/>
            <person name="Zheng C.-J."/>
            <person name="Schuster L."/>
            <person name="Cowan T.M."/>
            <person name="Smanski M.J."/>
            <person name="Chevrette M.G."/>
            <person name="De Carvalho L.P.S."/>
            <person name="Shen B."/>
        </authorList>
    </citation>
    <scope>NUCLEOTIDE SEQUENCE [LARGE SCALE GENOMIC DNA]</scope>
    <source>
        <strain evidence="2 3">NPDC048229</strain>
    </source>
</reference>
<sequence>MPDGSGRAPMPGGAPVVVAVAVVNRVVLALAGAVLLAGAASAARWGGDRVLHAGLRQLEQAGGGFAALAGALGAAAGLALLAAQPPRRPPRRLRLAAPGCSLDGRALRRAVRAGCSGVPGVVRTGCRLARRGRDLELSLTLRIACGTDPGEVLARVSTGVLPPFEELLAPRRLATRIRLTVRHPGPRPRSRFRFRFRKAV</sequence>
<dbReference type="EMBL" id="JBICZW010000002">
    <property type="protein sequence ID" value="MFG3188048.1"/>
    <property type="molecule type" value="Genomic_DNA"/>
</dbReference>
<proteinExistence type="predicted"/>
<feature type="transmembrane region" description="Helical" evidence="1">
    <location>
        <begin position="63"/>
        <end position="83"/>
    </location>
</feature>
<organism evidence="2 3">
    <name type="scientific">Streptomyces omiyaensis</name>
    <dbReference type="NCBI Taxonomy" id="68247"/>
    <lineage>
        <taxon>Bacteria</taxon>
        <taxon>Bacillati</taxon>
        <taxon>Actinomycetota</taxon>
        <taxon>Actinomycetes</taxon>
        <taxon>Kitasatosporales</taxon>
        <taxon>Streptomycetaceae</taxon>
        <taxon>Streptomyces</taxon>
    </lineage>
</organism>
<comment type="caution">
    <text evidence="2">The sequence shown here is derived from an EMBL/GenBank/DDBJ whole genome shotgun (WGS) entry which is preliminary data.</text>
</comment>
<gene>
    <name evidence="2" type="ORF">ACGFYS_03820</name>
</gene>
<evidence type="ECO:0000313" key="3">
    <source>
        <dbReference type="Proteomes" id="UP001604282"/>
    </source>
</evidence>
<name>A0ABW7BLL0_9ACTN</name>
<keyword evidence="1" id="KW-1133">Transmembrane helix</keyword>
<evidence type="ECO:0000313" key="2">
    <source>
        <dbReference type="EMBL" id="MFG3188048.1"/>
    </source>
</evidence>
<accession>A0ABW7BLL0</accession>
<evidence type="ECO:0008006" key="4">
    <source>
        <dbReference type="Google" id="ProtNLM"/>
    </source>
</evidence>
<keyword evidence="3" id="KW-1185">Reference proteome</keyword>
<dbReference type="Proteomes" id="UP001604282">
    <property type="component" value="Unassembled WGS sequence"/>
</dbReference>
<protein>
    <recommendedName>
        <fullName evidence="4">Alkaline shock response membrane anchor protein AmaP</fullName>
    </recommendedName>
</protein>
<keyword evidence="1" id="KW-0812">Transmembrane</keyword>
<keyword evidence="1" id="KW-0472">Membrane</keyword>
<feature type="transmembrane region" description="Helical" evidence="1">
    <location>
        <begin position="12"/>
        <end position="43"/>
    </location>
</feature>